<dbReference type="Pfam" id="PF19054">
    <property type="entry name" value="DUF5753"/>
    <property type="match status" value="1"/>
</dbReference>
<evidence type="ECO:0000259" key="1">
    <source>
        <dbReference type="Pfam" id="PF19054"/>
    </source>
</evidence>
<dbReference type="Proteomes" id="UP000462055">
    <property type="component" value="Unassembled WGS sequence"/>
</dbReference>
<dbReference type="EMBL" id="WBMS02000023">
    <property type="protein sequence ID" value="MWA03947.1"/>
    <property type="molecule type" value="Genomic_DNA"/>
</dbReference>
<sequence>MDQAKALGTAWGTGGHFERLLTFARSLHSPDWFRKSVEYEVKARILRIYQGQGIPVPLQTEGYARAVLSMARIDDVEKALTERMARQELIIGREDCPLMLVLLDQDAVDRPVGAAEVMRAQLRRLLESWGSVRA</sequence>
<dbReference type="RefSeq" id="WP_151596478.1">
    <property type="nucleotide sequence ID" value="NZ_WBMS02000023.1"/>
</dbReference>
<dbReference type="AlphaFoldDB" id="A0A6I4MIZ3"/>
<keyword evidence="3" id="KW-1185">Reference proteome</keyword>
<reference evidence="2" key="1">
    <citation type="submission" date="2019-12" db="EMBL/GenBank/DDBJ databases">
        <title>Actinomadura physcomitrii sp. nov., a novel actinomycete isolated from moss [Physcomitrium sphaericum (Ludw) Fuernr].</title>
        <authorList>
            <person name="Zhuang X."/>
        </authorList>
    </citation>
    <scope>NUCLEOTIDE SEQUENCE [LARGE SCALE GENOMIC DNA]</scope>
    <source>
        <strain evidence="2">LD22</strain>
    </source>
</reference>
<organism evidence="2 3">
    <name type="scientific">Actinomadura physcomitrii</name>
    <dbReference type="NCBI Taxonomy" id="2650748"/>
    <lineage>
        <taxon>Bacteria</taxon>
        <taxon>Bacillati</taxon>
        <taxon>Actinomycetota</taxon>
        <taxon>Actinomycetes</taxon>
        <taxon>Streptosporangiales</taxon>
        <taxon>Thermomonosporaceae</taxon>
        <taxon>Actinomadura</taxon>
    </lineage>
</organism>
<evidence type="ECO:0000313" key="2">
    <source>
        <dbReference type="EMBL" id="MWA03947.1"/>
    </source>
</evidence>
<proteinExistence type="predicted"/>
<gene>
    <name evidence="2" type="ORF">F8568_026895</name>
</gene>
<feature type="domain" description="DUF5753" evidence="1">
    <location>
        <begin position="33"/>
        <end position="127"/>
    </location>
</feature>
<protein>
    <recommendedName>
        <fullName evidence="1">DUF5753 domain-containing protein</fullName>
    </recommendedName>
</protein>
<name>A0A6I4MIZ3_9ACTN</name>
<dbReference type="InterPro" id="IPR043917">
    <property type="entry name" value="DUF5753"/>
</dbReference>
<comment type="caution">
    <text evidence="2">The sequence shown here is derived from an EMBL/GenBank/DDBJ whole genome shotgun (WGS) entry which is preliminary data.</text>
</comment>
<evidence type="ECO:0000313" key="3">
    <source>
        <dbReference type="Proteomes" id="UP000462055"/>
    </source>
</evidence>
<accession>A0A6I4MIZ3</accession>